<dbReference type="PIRSF" id="PIRSF000808">
    <property type="entry name" value="GalT"/>
    <property type="match status" value="1"/>
</dbReference>
<name>R1AY08_9FIRM</name>
<evidence type="ECO:0000256" key="3">
    <source>
        <dbReference type="ARBA" id="ARBA00022695"/>
    </source>
</evidence>
<dbReference type="PROSITE" id="PS51084">
    <property type="entry name" value="HIT_2"/>
    <property type="match status" value="1"/>
</dbReference>
<feature type="binding site" evidence="10">
    <location>
        <position position="43"/>
    </location>
    <ligand>
        <name>Zn(2+)</name>
        <dbReference type="ChEBI" id="CHEBI:29105"/>
    </ligand>
</feature>
<feature type="domain" description="HIT" evidence="12">
    <location>
        <begin position="194"/>
        <end position="306"/>
    </location>
</feature>
<evidence type="ECO:0000256" key="5">
    <source>
        <dbReference type="ARBA" id="ARBA00022833"/>
    </source>
</evidence>
<dbReference type="InterPro" id="IPR011146">
    <property type="entry name" value="HIT-like"/>
</dbReference>
<dbReference type="Gene3D" id="3.30.428.10">
    <property type="entry name" value="HIT-like"/>
    <property type="match status" value="2"/>
</dbReference>
<dbReference type="GO" id="GO:0008108">
    <property type="term" value="F:UDP-glucose:hexose-1-phosphate uridylyltransferase activity"/>
    <property type="evidence" value="ECO:0007669"/>
    <property type="project" value="UniProtKB-UniRule"/>
</dbReference>
<evidence type="ECO:0000313" key="14">
    <source>
        <dbReference type="Proteomes" id="UP000013378"/>
    </source>
</evidence>
<gene>
    <name evidence="13" type="ORF">L21TH_0392</name>
</gene>
<evidence type="ECO:0000259" key="12">
    <source>
        <dbReference type="PROSITE" id="PS51084"/>
    </source>
</evidence>
<dbReference type="Pfam" id="PF01087">
    <property type="entry name" value="GalP_UDP_transf"/>
    <property type="match status" value="1"/>
</dbReference>
<evidence type="ECO:0000256" key="9">
    <source>
        <dbReference type="PIRSR" id="PIRSR000808-1"/>
    </source>
</evidence>
<keyword evidence="14" id="KW-1185">Reference proteome</keyword>
<dbReference type="InterPro" id="IPR053177">
    <property type="entry name" value="ADP-glucose_phosphorylase"/>
</dbReference>
<dbReference type="STRING" id="1304284.L21TH_0392"/>
<evidence type="ECO:0000256" key="8">
    <source>
        <dbReference type="NCBIfam" id="TIGR00209"/>
    </source>
</evidence>
<proteinExistence type="inferred from homology"/>
<dbReference type="EC" id="2.7.7.12" evidence="8"/>
<accession>R1AY08</accession>
<dbReference type="GO" id="GO:0006012">
    <property type="term" value="P:galactose metabolic process"/>
    <property type="evidence" value="ECO:0007669"/>
    <property type="project" value="UniProtKB-UniRule"/>
</dbReference>
<keyword evidence="3 13" id="KW-0548">Nucleotidyltransferase</keyword>
<reference evidence="13 14" key="1">
    <citation type="journal article" date="2015" name="Geomicrobiol. J.">
        <title>Caldisalinibacter kiritimatiensis gen. nov., sp. nov., a moderately thermohalophilic thiosulfate-reducing bacterium from a hypersaline microbial mat.</title>
        <authorList>
            <person name="Ben Hania W."/>
            <person name="Joseph M."/>
            <person name="Fiebig A."/>
            <person name="Bunk B."/>
            <person name="Klenk H.-P."/>
            <person name="Fardeau M.-L."/>
            <person name="Spring S."/>
        </authorList>
    </citation>
    <scope>NUCLEOTIDE SEQUENCE [LARGE SCALE GENOMIC DNA]</scope>
    <source>
        <strain evidence="13 14">L21-TH-D2</strain>
    </source>
</reference>
<dbReference type="NCBIfam" id="TIGR00209">
    <property type="entry name" value="galT_1"/>
    <property type="match status" value="1"/>
</dbReference>
<dbReference type="AlphaFoldDB" id="R1AY08"/>
<evidence type="ECO:0000256" key="7">
    <source>
        <dbReference type="ARBA" id="ARBA00023277"/>
    </source>
</evidence>
<feature type="binding site" evidence="10">
    <location>
        <position position="46"/>
    </location>
    <ligand>
        <name>Zn(2+)</name>
        <dbReference type="ChEBI" id="CHEBI:29105"/>
    </ligand>
</feature>
<feature type="binding site" evidence="10">
    <location>
        <position position="110"/>
    </location>
    <ligand>
        <name>Zn(2+)</name>
        <dbReference type="ChEBI" id="CHEBI:29105"/>
    </ligand>
</feature>
<dbReference type="InterPro" id="IPR005850">
    <property type="entry name" value="GalP_Utransf_C"/>
</dbReference>
<feature type="active site" description="Tele-UMP-histidine intermediate" evidence="9">
    <location>
        <position position="163"/>
    </location>
</feature>
<dbReference type="EMBL" id="ARZA01000052">
    <property type="protein sequence ID" value="EOD01537.1"/>
    <property type="molecule type" value="Genomic_DNA"/>
</dbReference>
<keyword evidence="5 10" id="KW-0862">Zinc</keyword>
<feature type="binding site" evidence="10">
    <location>
        <position position="161"/>
    </location>
    <ligand>
        <name>Zn(2+)</name>
        <dbReference type="ChEBI" id="CHEBI:29105"/>
    </ligand>
</feature>
<organism evidence="13 14">
    <name type="scientific">Caldisalinibacter kiritimatiensis</name>
    <dbReference type="NCBI Taxonomy" id="1304284"/>
    <lineage>
        <taxon>Bacteria</taxon>
        <taxon>Bacillati</taxon>
        <taxon>Bacillota</taxon>
        <taxon>Tissierellia</taxon>
        <taxon>Tissierellales</taxon>
        <taxon>Thermohalobacteraceae</taxon>
        <taxon>Caldisalinibacter</taxon>
    </lineage>
</organism>
<dbReference type="SUPFAM" id="SSF54197">
    <property type="entry name" value="HIT-like"/>
    <property type="match status" value="2"/>
</dbReference>
<keyword evidence="6" id="KW-0299">Galactose metabolism</keyword>
<comment type="caution">
    <text evidence="13">The sequence shown here is derived from an EMBL/GenBank/DDBJ whole genome shotgun (WGS) entry which is preliminary data.</text>
</comment>
<evidence type="ECO:0000256" key="6">
    <source>
        <dbReference type="ARBA" id="ARBA00023144"/>
    </source>
</evidence>
<protein>
    <recommendedName>
        <fullName evidence="8">Galactose-1-phosphate uridylyltransferase</fullName>
        <ecNumber evidence="8">2.7.7.12</ecNumber>
    </recommendedName>
</protein>
<dbReference type="InterPro" id="IPR036265">
    <property type="entry name" value="HIT-like_sf"/>
</dbReference>
<keyword evidence="4 10" id="KW-0479">Metal-binding</keyword>
<comment type="similarity">
    <text evidence="1">Belongs to the galactose-1-phosphate uridylyltransferase type 1 family.</text>
</comment>
<dbReference type="eggNOG" id="COG1085">
    <property type="taxonomic scope" value="Bacteria"/>
</dbReference>
<keyword evidence="7" id="KW-0119">Carbohydrate metabolism</keyword>
<dbReference type="Proteomes" id="UP000013378">
    <property type="component" value="Unassembled WGS sequence"/>
</dbReference>
<dbReference type="PANTHER" id="PTHR42763:SF2">
    <property type="entry name" value="ADP-GLUCOSE PHOSPHORYLASE"/>
    <property type="match status" value="1"/>
</dbReference>
<dbReference type="OrthoDB" id="9769064at2"/>
<dbReference type="GO" id="GO:0008270">
    <property type="term" value="F:zinc ion binding"/>
    <property type="evidence" value="ECO:0007669"/>
    <property type="project" value="InterPro"/>
</dbReference>
<dbReference type="PANTHER" id="PTHR42763">
    <property type="entry name" value="ADP-GLUCOSE PHOSPHORYLASE"/>
    <property type="match status" value="1"/>
</dbReference>
<comment type="caution">
    <text evidence="11">Lacks conserved residue(s) required for the propagation of feature annotation.</text>
</comment>
<dbReference type="PATRIC" id="fig|1304284.3.peg.379"/>
<keyword evidence="2 13" id="KW-0808">Transferase</keyword>
<dbReference type="InterPro" id="IPR005849">
    <property type="entry name" value="GalP_Utransf_N"/>
</dbReference>
<evidence type="ECO:0000256" key="4">
    <source>
        <dbReference type="ARBA" id="ARBA00022723"/>
    </source>
</evidence>
<dbReference type="RefSeq" id="WP_006307814.1">
    <property type="nucleotide sequence ID" value="NZ_ARZA01000052.1"/>
</dbReference>
<comment type="cofactor">
    <cofactor evidence="10">
        <name>Zn(2+)</name>
        <dbReference type="ChEBI" id="CHEBI:29105"/>
    </cofactor>
    <text evidence="10">Binds 1 zinc ion per subunit.</text>
</comment>
<dbReference type="UniPathway" id="UPA00214"/>
<evidence type="ECO:0000313" key="13">
    <source>
        <dbReference type="EMBL" id="EOD01537.1"/>
    </source>
</evidence>
<dbReference type="Pfam" id="PF02744">
    <property type="entry name" value="GalP_UDP_tr_C"/>
    <property type="match status" value="1"/>
</dbReference>
<sequence length="329" mass="38422">MPELRKDPVTGKHVIIAIERGKRPSDLKETNEEIKPKSYVETCPFCVGNEEKTPPEIDRIENENEWVTRVVPNKFPALSMESECEDSNQRLFWKKNGVGYHEVIIETRDHSKSLFNMEVNDFVNILKTYKKRYNELINKDEIKYVSIFKNYKKKAGASLEHSHSQAIALPLVPNLVKEELEASKKYFEKYKRCIFCDIINEEIKDDKRIVINDDHFVVLAPFASIYNYELMIIPKAHQHSFKDITENELKMLAESMKEVFNRLNKVIGDFPFNMYIHTLPKGMEKYKKSYHWHIEISPRLSNHAGLELGSGIYINTVAPEDAVKNLRNI</sequence>
<evidence type="ECO:0000256" key="10">
    <source>
        <dbReference type="PIRSR" id="PIRSR000808-3"/>
    </source>
</evidence>
<evidence type="ECO:0000256" key="2">
    <source>
        <dbReference type="ARBA" id="ARBA00022679"/>
    </source>
</evidence>
<dbReference type="InterPro" id="IPR001937">
    <property type="entry name" value="GalP_UDPtransf1"/>
</dbReference>
<evidence type="ECO:0000256" key="1">
    <source>
        <dbReference type="ARBA" id="ARBA00010951"/>
    </source>
</evidence>
<evidence type="ECO:0000256" key="11">
    <source>
        <dbReference type="PROSITE-ProRule" id="PRU00464"/>
    </source>
</evidence>